<dbReference type="AlphaFoldDB" id="A0AAE2CLP7"/>
<feature type="region of interest" description="Disordered" evidence="1">
    <location>
        <begin position="1"/>
        <end position="47"/>
    </location>
</feature>
<keyword evidence="3" id="KW-1185">Reference proteome</keyword>
<sequence length="102" mass="10981">MIGPWFSPPANLPPNLAQPSESPLSTYDLAPPPPLPRPTTLHQPFPHLSIPHRLSAADEQLSTTKPHLTLSLLLSNTAAPLRPLPPPLAHIDRPAIEPPPCP</sequence>
<feature type="compositionally biased region" description="Pro residues" evidence="1">
    <location>
        <begin position="1"/>
        <end position="12"/>
    </location>
</feature>
<proteinExistence type="predicted"/>
<reference evidence="2" key="1">
    <citation type="submission" date="2020-06" db="EMBL/GenBank/DDBJ databases">
        <authorList>
            <person name="Li T."/>
            <person name="Hu X."/>
            <person name="Zhang T."/>
            <person name="Song X."/>
            <person name="Zhang H."/>
            <person name="Dai N."/>
            <person name="Sheng W."/>
            <person name="Hou X."/>
            <person name="Wei L."/>
        </authorList>
    </citation>
    <scope>NUCLEOTIDE SEQUENCE</scope>
    <source>
        <strain evidence="2">3651</strain>
        <tissue evidence="2">Leaf</tissue>
    </source>
</reference>
<organism evidence="2 3">
    <name type="scientific">Sesamum alatum</name>
    <dbReference type="NCBI Taxonomy" id="300844"/>
    <lineage>
        <taxon>Eukaryota</taxon>
        <taxon>Viridiplantae</taxon>
        <taxon>Streptophyta</taxon>
        <taxon>Embryophyta</taxon>
        <taxon>Tracheophyta</taxon>
        <taxon>Spermatophyta</taxon>
        <taxon>Magnoliopsida</taxon>
        <taxon>eudicotyledons</taxon>
        <taxon>Gunneridae</taxon>
        <taxon>Pentapetalae</taxon>
        <taxon>asterids</taxon>
        <taxon>lamiids</taxon>
        <taxon>Lamiales</taxon>
        <taxon>Pedaliaceae</taxon>
        <taxon>Sesamum</taxon>
    </lineage>
</organism>
<accession>A0AAE2CLP7</accession>
<evidence type="ECO:0000313" key="3">
    <source>
        <dbReference type="Proteomes" id="UP001293254"/>
    </source>
</evidence>
<dbReference type="Proteomes" id="UP001293254">
    <property type="component" value="Unassembled WGS sequence"/>
</dbReference>
<gene>
    <name evidence="2" type="ORF">Salat_1450200</name>
</gene>
<comment type="caution">
    <text evidence="2">The sequence shown here is derived from an EMBL/GenBank/DDBJ whole genome shotgun (WGS) entry which is preliminary data.</text>
</comment>
<protein>
    <submittedName>
        <fullName evidence="2">Uncharacterized protein</fullName>
    </submittedName>
</protein>
<name>A0AAE2CLP7_9LAMI</name>
<dbReference type="EMBL" id="JACGWO010000005">
    <property type="protein sequence ID" value="KAK4426815.1"/>
    <property type="molecule type" value="Genomic_DNA"/>
</dbReference>
<evidence type="ECO:0000256" key="1">
    <source>
        <dbReference type="SAM" id="MobiDB-lite"/>
    </source>
</evidence>
<reference evidence="2" key="2">
    <citation type="journal article" date="2024" name="Plant">
        <title>Genomic evolution and insights into agronomic trait innovations of Sesamum species.</title>
        <authorList>
            <person name="Miao H."/>
            <person name="Wang L."/>
            <person name="Qu L."/>
            <person name="Liu H."/>
            <person name="Sun Y."/>
            <person name="Le M."/>
            <person name="Wang Q."/>
            <person name="Wei S."/>
            <person name="Zheng Y."/>
            <person name="Lin W."/>
            <person name="Duan Y."/>
            <person name="Cao H."/>
            <person name="Xiong S."/>
            <person name="Wang X."/>
            <person name="Wei L."/>
            <person name="Li C."/>
            <person name="Ma Q."/>
            <person name="Ju M."/>
            <person name="Zhao R."/>
            <person name="Li G."/>
            <person name="Mu C."/>
            <person name="Tian Q."/>
            <person name="Mei H."/>
            <person name="Zhang T."/>
            <person name="Gao T."/>
            <person name="Zhang H."/>
        </authorList>
    </citation>
    <scope>NUCLEOTIDE SEQUENCE</scope>
    <source>
        <strain evidence="2">3651</strain>
    </source>
</reference>
<evidence type="ECO:0000313" key="2">
    <source>
        <dbReference type="EMBL" id="KAK4426815.1"/>
    </source>
</evidence>